<dbReference type="CDD" id="cd00077">
    <property type="entry name" value="HDc"/>
    <property type="match status" value="1"/>
</dbReference>
<evidence type="ECO:0000259" key="1">
    <source>
        <dbReference type="SMART" id="SM00471"/>
    </source>
</evidence>
<evidence type="ECO:0000313" key="2">
    <source>
        <dbReference type="EMBL" id="HCO70049.1"/>
    </source>
</evidence>
<keyword evidence="2" id="KW-0378">Hydrolase</keyword>
<accession>A0A3D3TMV8</accession>
<dbReference type="PANTHER" id="PTHR38659">
    <property type="entry name" value="METAL-DEPENDENT PHOSPHOHYDROLASE"/>
    <property type="match status" value="1"/>
</dbReference>
<dbReference type="AlphaFoldDB" id="A0A3D3TMV8"/>
<dbReference type="PANTHER" id="PTHR38659:SF1">
    <property type="entry name" value="METAL DEPENDENT PHOSPHOHYDROLASE"/>
    <property type="match status" value="1"/>
</dbReference>
<name>A0A3D3TMV8_9BACT</name>
<dbReference type="InterPro" id="IPR006675">
    <property type="entry name" value="HDIG_dom"/>
</dbReference>
<dbReference type="SUPFAM" id="SSF109604">
    <property type="entry name" value="HD-domain/PDEase-like"/>
    <property type="match status" value="1"/>
</dbReference>
<proteinExistence type="predicted"/>
<sequence>MISREEAMKLVIDNMNSKNLIKHVLATEAVMKALAKRLGQDQEVWAMAGLLHDLDYEITKDNFEEHGNKTVEMLESEDLPDDIKDAILAHCEKKERRKLIEKAIYAADPVTGFIVAAVLIRRGSKLSDINVDFLLNRYKEKSFARGASRDQMATCTELDMTLKDFLSLSLNAMQEISEDLSL</sequence>
<dbReference type="SMART" id="SM00471">
    <property type="entry name" value="HDc"/>
    <property type="match status" value="1"/>
</dbReference>
<dbReference type="NCBIfam" id="TIGR00277">
    <property type="entry name" value="HDIG"/>
    <property type="match status" value="1"/>
</dbReference>
<dbReference type="Gene3D" id="1.10.3210.10">
    <property type="entry name" value="Hypothetical protein af1432"/>
    <property type="match status" value="1"/>
</dbReference>
<dbReference type="Proteomes" id="UP000264215">
    <property type="component" value="Unassembled WGS sequence"/>
</dbReference>
<dbReference type="EMBL" id="DQBS01000133">
    <property type="protein sequence ID" value="HCO70049.1"/>
    <property type="molecule type" value="Genomic_DNA"/>
</dbReference>
<reference evidence="2 3" key="1">
    <citation type="journal article" date="2018" name="Nat. Biotechnol.">
        <title>A standardized bacterial taxonomy based on genome phylogeny substantially revises the tree of life.</title>
        <authorList>
            <person name="Parks D.H."/>
            <person name="Chuvochina M."/>
            <person name="Waite D.W."/>
            <person name="Rinke C."/>
            <person name="Skarshewski A."/>
            <person name="Chaumeil P.A."/>
            <person name="Hugenholtz P."/>
        </authorList>
    </citation>
    <scope>NUCLEOTIDE SEQUENCE [LARGE SCALE GENOMIC DNA]</scope>
    <source>
        <strain evidence="2">UBA9905</strain>
    </source>
</reference>
<protein>
    <submittedName>
        <fullName evidence="2">Phosphohydrolase</fullName>
    </submittedName>
</protein>
<evidence type="ECO:0000313" key="3">
    <source>
        <dbReference type="Proteomes" id="UP000264215"/>
    </source>
</evidence>
<feature type="domain" description="HD/PDEase" evidence="1">
    <location>
        <begin position="16"/>
        <end position="122"/>
    </location>
</feature>
<gene>
    <name evidence="2" type="ORF">DIT26_05625</name>
</gene>
<dbReference type="GO" id="GO:0016787">
    <property type="term" value="F:hydrolase activity"/>
    <property type="evidence" value="ECO:0007669"/>
    <property type="project" value="UniProtKB-KW"/>
</dbReference>
<dbReference type="InterPro" id="IPR006674">
    <property type="entry name" value="HD_domain"/>
</dbReference>
<dbReference type="InterPro" id="IPR003607">
    <property type="entry name" value="HD/PDEase_dom"/>
</dbReference>
<comment type="caution">
    <text evidence="2">The sequence shown here is derived from an EMBL/GenBank/DDBJ whole genome shotgun (WGS) entry which is preliminary data.</text>
</comment>
<dbReference type="Pfam" id="PF01966">
    <property type="entry name" value="HD"/>
    <property type="match status" value="1"/>
</dbReference>
<organism evidence="2 3">
    <name type="scientific">Mesotoga infera</name>
    <dbReference type="NCBI Taxonomy" id="1236046"/>
    <lineage>
        <taxon>Bacteria</taxon>
        <taxon>Thermotogati</taxon>
        <taxon>Thermotogota</taxon>
        <taxon>Thermotogae</taxon>
        <taxon>Kosmotogales</taxon>
        <taxon>Kosmotogaceae</taxon>
        <taxon>Mesotoga</taxon>
    </lineage>
</organism>